<gene>
    <name evidence="1" type="ORF">RPERSI_LOCUS36432</name>
</gene>
<evidence type="ECO:0000313" key="2">
    <source>
        <dbReference type="Proteomes" id="UP000789920"/>
    </source>
</evidence>
<comment type="caution">
    <text evidence="1">The sequence shown here is derived from an EMBL/GenBank/DDBJ whole genome shotgun (WGS) entry which is preliminary data.</text>
</comment>
<reference evidence="1" key="1">
    <citation type="submission" date="2021-06" db="EMBL/GenBank/DDBJ databases">
        <authorList>
            <person name="Kallberg Y."/>
            <person name="Tangrot J."/>
            <person name="Rosling A."/>
        </authorList>
    </citation>
    <scope>NUCLEOTIDE SEQUENCE</scope>
    <source>
        <strain evidence="1">MA461A</strain>
    </source>
</reference>
<feature type="non-terminal residue" evidence="1">
    <location>
        <position position="1"/>
    </location>
</feature>
<sequence>KQQKSVEPVEPNNFVEPSTEKLEPLPVEPEAKKVEPKNVEPVEPKAEVEPLKSVEPCSHCPELERQIKELEKQLDAVATLPAAYID</sequence>
<evidence type="ECO:0000313" key="1">
    <source>
        <dbReference type="EMBL" id="CAG8851148.1"/>
    </source>
</evidence>
<dbReference type="Proteomes" id="UP000789920">
    <property type="component" value="Unassembled WGS sequence"/>
</dbReference>
<name>A0ACA9T0I7_9GLOM</name>
<protein>
    <submittedName>
        <fullName evidence="1">23231_t:CDS:1</fullName>
    </submittedName>
</protein>
<proteinExistence type="predicted"/>
<feature type="non-terminal residue" evidence="1">
    <location>
        <position position="86"/>
    </location>
</feature>
<dbReference type="EMBL" id="CAJVQC010174479">
    <property type="protein sequence ID" value="CAG8851148.1"/>
    <property type="molecule type" value="Genomic_DNA"/>
</dbReference>
<organism evidence="1 2">
    <name type="scientific">Racocetra persica</name>
    <dbReference type="NCBI Taxonomy" id="160502"/>
    <lineage>
        <taxon>Eukaryota</taxon>
        <taxon>Fungi</taxon>
        <taxon>Fungi incertae sedis</taxon>
        <taxon>Mucoromycota</taxon>
        <taxon>Glomeromycotina</taxon>
        <taxon>Glomeromycetes</taxon>
        <taxon>Diversisporales</taxon>
        <taxon>Gigasporaceae</taxon>
        <taxon>Racocetra</taxon>
    </lineage>
</organism>
<accession>A0ACA9T0I7</accession>
<keyword evidence="2" id="KW-1185">Reference proteome</keyword>